<reference evidence="2" key="1">
    <citation type="submission" date="2022-11" db="EMBL/GenBank/DDBJ databases">
        <title>Chromosome-level genome of Pogonophryne albipinna.</title>
        <authorList>
            <person name="Jo E."/>
        </authorList>
    </citation>
    <scope>NUCLEOTIDE SEQUENCE</scope>
    <source>
        <strain evidence="2">SGF0006</strain>
        <tissue evidence="2">Muscle</tissue>
    </source>
</reference>
<feature type="region of interest" description="Disordered" evidence="1">
    <location>
        <begin position="1"/>
        <end position="40"/>
    </location>
</feature>
<dbReference type="AlphaFoldDB" id="A0AAD6ACH2"/>
<name>A0AAD6ACH2_9TELE</name>
<feature type="region of interest" description="Disordered" evidence="1">
    <location>
        <begin position="53"/>
        <end position="90"/>
    </location>
</feature>
<accession>A0AAD6ACH2</accession>
<feature type="non-terminal residue" evidence="2">
    <location>
        <position position="1"/>
    </location>
</feature>
<keyword evidence="3" id="KW-1185">Reference proteome</keyword>
<sequence>MGQEEQTAPGELTSSFSREQLGLSAEQASPAGQEMHGTTGVCQTTCETEVVRRAAEDAAGRQTSTSRCHSGGSRGRGLTLKQDPRGNLRI</sequence>
<evidence type="ECO:0000313" key="3">
    <source>
        <dbReference type="Proteomes" id="UP001219934"/>
    </source>
</evidence>
<evidence type="ECO:0000256" key="1">
    <source>
        <dbReference type="SAM" id="MobiDB-lite"/>
    </source>
</evidence>
<gene>
    <name evidence="2" type="ORF">JOQ06_027881</name>
</gene>
<evidence type="ECO:0000313" key="2">
    <source>
        <dbReference type="EMBL" id="KAJ4922625.1"/>
    </source>
</evidence>
<feature type="compositionally biased region" description="Polar residues" evidence="1">
    <location>
        <begin position="1"/>
        <end position="18"/>
    </location>
</feature>
<proteinExistence type="predicted"/>
<comment type="caution">
    <text evidence="2">The sequence shown here is derived from an EMBL/GenBank/DDBJ whole genome shotgun (WGS) entry which is preliminary data.</text>
</comment>
<dbReference type="Proteomes" id="UP001219934">
    <property type="component" value="Unassembled WGS sequence"/>
</dbReference>
<protein>
    <submittedName>
        <fullName evidence="2">Uncharacterized protein</fullName>
    </submittedName>
</protein>
<organism evidence="2 3">
    <name type="scientific">Pogonophryne albipinna</name>
    <dbReference type="NCBI Taxonomy" id="1090488"/>
    <lineage>
        <taxon>Eukaryota</taxon>
        <taxon>Metazoa</taxon>
        <taxon>Chordata</taxon>
        <taxon>Craniata</taxon>
        <taxon>Vertebrata</taxon>
        <taxon>Euteleostomi</taxon>
        <taxon>Actinopterygii</taxon>
        <taxon>Neopterygii</taxon>
        <taxon>Teleostei</taxon>
        <taxon>Neoteleostei</taxon>
        <taxon>Acanthomorphata</taxon>
        <taxon>Eupercaria</taxon>
        <taxon>Perciformes</taxon>
        <taxon>Notothenioidei</taxon>
        <taxon>Pogonophryne</taxon>
    </lineage>
</organism>
<dbReference type="EMBL" id="JAPTMU010000064">
    <property type="protein sequence ID" value="KAJ4922625.1"/>
    <property type="molecule type" value="Genomic_DNA"/>
</dbReference>